<gene>
    <name evidence="1" type="ORF">GNF76_17075</name>
</gene>
<accession>A0A6I3W7C6</accession>
<dbReference type="RefSeq" id="WP_155584305.1">
    <property type="nucleotide sequence ID" value="NZ_JBHSTH010000012.1"/>
</dbReference>
<proteinExistence type="predicted"/>
<organism evidence="1 2">
    <name type="scientific">Pseudomonas spelaei</name>
    <dbReference type="NCBI Taxonomy" id="1055469"/>
    <lineage>
        <taxon>Bacteria</taxon>
        <taxon>Pseudomonadati</taxon>
        <taxon>Pseudomonadota</taxon>
        <taxon>Gammaproteobacteria</taxon>
        <taxon>Pseudomonadales</taxon>
        <taxon>Pseudomonadaceae</taxon>
        <taxon>Pseudomonas</taxon>
    </lineage>
</organism>
<evidence type="ECO:0000313" key="1">
    <source>
        <dbReference type="EMBL" id="MUF06067.1"/>
    </source>
</evidence>
<comment type="caution">
    <text evidence="1">The sequence shown here is derived from an EMBL/GenBank/DDBJ whole genome shotgun (WGS) entry which is preliminary data.</text>
</comment>
<sequence length="334" mass="39331">MSFSLGNKKILYVAPRFFGYENEIRDELTRRGADVTFLLDRPFESALLKAVTRVRRSWVMGAADRYYAEEMKSLADRDFDYVFVVNGQTLSTETLAQWRSFYPRAKFILYMWDSFRNRRLILNNVPYFDHVFSFDRDDAEKYSLNFRPLFFSAGFESVVPHEKRYDISFIGTAHSDRFSIVRQIDNGLDVTAKRFWYLYLQAPWVFWLYRVINSGFRSARRSDFKFESISKADVQSVFNASDAILDIEHPQQTGLTMRTLETLGARKKLVTTNKNVKNYDFYFEGNICVVDRKQPRIPQDFFSIPYVDVPPQVYNRYRLAGWVDEIFGSADADE</sequence>
<evidence type="ECO:0008006" key="3">
    <source>
        <dbReference type="Google" id="ProtNLM"/>
    </source>
</evidence>
<dbReference type="OrthoDB" id="3251881at2"/>
<dbReference type="Proteomes" id="UP000438196">
    <property type="component" value="Unassembled WGS sequence"/>
</dbReference>
<name>A0A6I3W7C6_9PSED</name>
<evidence type="ECO:0000313" key="2">
    <source>
        <dbReference type="Proteomes" id="UP000438196"/>
    </source>
</evidence>
<reference evidence="1 2" key="1">
    <citation type="submission" date="2019-11" db="EMBL/GenBank/DDBJ databases">
        <title>Pseudomonas karstica sp. nov. and Pseudomonas spelaei sp. nov. from karst caves.</title>
        <authorList>
            <person name="Zeman M."/>
        </authorList>
    </citation>
    <scope>NUCLEOTIDE SEQUENCE [LARGE SCALE GENOMIC DNA]</scope>
    <source>
        <strain evidence="1 2">CCM 7893</strain>
    </source>
</reference>
<keyword evidence="2" id="KW-1185">Reference proteome</keyword>
<dbReference type="EMBL" id="WNNK01000014">
    <property type="protein sequence ID" value="MUF06067.1"/>
    <property type="molecule type" value="Genomic_DNA"/>
</dbReference>
<protein>
    <recommendedName>
        <fullName evidence="3">Lipopolysaccharide biosynthesis protein</fullName>
    </recommendedName>
</protein>
<dbReference type="AlphaFoldDB" id="A0A6I3W7C6"/>